<dbReference type="PIRSF" id="PIRSF005303">
    <property type="entry name" value="Thiam_monoph_kin"/>
    <property type="match status" value="1"/>
</dbReference>
<comment type="catalytic activity">
    <reaction evidence="2">
        <text>thiamine phosphate + ATP = thiamine diphosphate + ADP</text>
        <dbReference type="Rhea" id="RHEA:15913"/>
        <dbReference type="ChEBI" id="CHEBI:30616"/>
        <dbReference type="ChEBI" id="CHEBI:37575"/>
        <dbReference type="ChEBI" id="CHEBI:58937"/>
        <dbReference type="ChEBI" id="CHEBI:456216"/>
        <dbReference type="EC" id="2.7.4.16"/>
    </reaction>
</comment>
<feature type="binding site" evidence="2">
    <location>
        <position position="116"/>
    </location>
    <ligand>
        <name>ATP</name>
        <dbReference type="ChEBI" id="CHEBI:30616"/>
    </ligand>
</feature>
<reference evidence="4" key="1">
    <citation type="submission" date="2023-03" db="EMBL/GenBank/DDBJ databases">
        <title>Lomoglobus Profundus gen. nov., sp. nov., a novel member of the phylum Verrucomicrobia, isolated from deep-marine sediment of South China Sea.</title>
        <authorList>
            <person name="Ahmad T."/>
            <person name="Ishaq S.E."/>
            <person name="Wang F."/>
        </authorList>
    </citation>
    <scope>NUCLEOTIDE SEQUENCE</scope>
    <source>
        <strain evidence="4">LMO-M01</strain>
    </source>
</reference>
<dbReference type="InterPro" id="IPR036921">
    <property type="entry name" value="PurM-like_N_sf"/>
</dbReference>
<dbReference type="RefSeq" id="WP_330931280.1">
    <property type="nucleotide sequence ID" value="NZ_CP119075.1"/>
</dbReference>
<keyword evidence="2" id="KW-0460">Magnesium</keyword>
<keyword evidence="5" id="KW-1185">Reference proteome</keyword>
<feature type="binding site" evidence="2">
    <location>
        <position position="209"/>
    </location>
    <ligand>
        <name>ATP</name>
        <dbReference type="ChEBI" id="CHEBI:30616"/>
    </ligand>
</feature>
<gene>
    <name evidence="2 4" type="primary">thiL</name>
    <name evidence="4" type="ORF">PXH66_04420</name>
</gene>
<comment type="pathway">
    <text evidence="2">Cofactor biosynthesis; thiamine diphosphate biosynthesis; thiamine diphosphate from thiamine phosphate: step 1/1.</text>
</comment>
<evidence type="ECO:0000259" key="3">
    <source>
        <dbReference type="Pfam" id="PF00586"/>
    </source>
</evidence>
<dbReference type="PANTHER" id="PTHR30270">
    <property type="entry name" value="THIAMINE-MONOPHOSPHATE KINASE"/>
    <property type="match status" value="1"/>
</dbReference>
<feature type="binding site" evidence="2">
    <location>
        <position position="42"/>
    </location>
    <ligand>
        <name>Mg(2+)</name>
        <dbReference type="ChEBI" id="CHEBI:18420"/>
        <label>4</label>
    </ligand>
</feature>
<comment type="function">
    <text evidence="2">Catalyzes the ATP-dependent phosphorylation of thiamine-monophosphate (TMP) to form thiamine-pyrophosphate (TPP), the active form of vitamin B1.</text>
</comment>
<dbReference type="GO" id="GO:0009228">
    <property type="term" value="P:thiamine biosynthetic process"/>
    <property type="evidence" value="ECO:0007669"/>
    <property type="project" value="UniProtKB-KW"/>
</dbReference>
<dbReference type="EC" id="2.7.4.16" evidence="2"/>
<dbReference type="GO" id="GO:0000287">
    <property type="term" value="F:magnesium ion binding"/>
    <property type="evidence" value="ECO:0007669"/>
    <property type="project" value="UniProtKB-UniRule"/>
</dbReference>
<dbReference type="SUPFAM" id="SSF55326">
    <property type="entry name" value="PurM N-terminal domain-like"/>
    <property type="match status" value="1"/>
</dbReference>
<dbReference type="EMBL" id="CP119075">
    <property type="protein sequence ID" value="WED66090.1"/>
    <property type="molecule type" value="Genomic_DNA"/>
</dbReference>
<dbReference type="AlphaFoldDB" id="A0AAF0I3S1"/>
<evidence type="ECO:0000313" key="5">
    <source>
        <dbReference type="Proteomes" id="UP001218638"/>
    </source>
</evidence>
<dbReference type="GO" id="GO:0009229">
    <property type="term" value="P:thiamine diphosphate biosynthetic process"/>
    <property type="evidence" value="ECO:0007669"/>
    <property type="project" value="UniProtKB-UniRule"/>
</dbReference>
<dbReference type="InterPro" id="IPR036676">
    <property type="entry name" value="PurM-like_C_sf"/>
</dbReference>
<keyword evidence="2" id="KW-0067">ATP-binding</keyword>
<feature type="binding site" evidence="2">
    <location>
        <position position="315"/>
    </location>
    <ligand>
        <name>substrate</name>
    </ligand>
</feature>
<keyword evidence="2 4" id="KW-0418">Kinase</keyword>
<dbReference type="KEGG" id="slom:PXH66_04420"/>
<feature type="binding site" evidence="2">
    <location>
        <position position="58"/>
    </location>
    <ligand>
        <name>Mg(2+)</name>
        <dbReference type="ChEBI" id="CHEBI:18420"/>
        <label>2</label>
    </ligand>
</feature>
<keyword evidence="2" id="KW-0547">Nucleotide-binding</keyword>
<dbReference type="GO" id="GO:0009030">
    <property type="term" value="F:thiamine-phosphate kinase activity"/>
    <property type="evidence" value="ECO:0007669"/>
    <property type="project" value="UniProtKB-UniRule"/>
</dbReference>
<feature type="binding site" evidence="2">
    <location>
        <begin position="133"/>
        <end position="134"/>
    </location>
    <ligand>
        <name>ATP</name>
        <dbReference type="ChEBI" id="CHEBI:30616"/>
    </ligand>
</feature>
<dbReference type="Gene3D" id="3.90.650.10">
    <property type="entry name" value="PurM-like C-terminal domain"/>
    <property type="match status" value="1"/>
</dbReference>
<dbReference type="CDD" id="cd02194">
    <property type="entry name" value="ThiL"/>
    <property type="match status" value="1"/>
</dbReference>
<feature type="binding site" evidence="2">
    <location>
        <position position="86"/>
    </location>
    <ligand>
        <name>Mg(2+)</name>
        <dbReference type="ChEBI" id="CHEBI:18420"/>
        <label>3</label>
    </ligand>
</feature>
<organism evidence="4 5">
    <name type="scientific">Synoicihabitans lomoniglobus</name>
    <dbReference type="NCBI Taxonomy" id="2909285"/>
    <lineage>
        <taxon>Bacteria</taxon>
        <taxon>Pseudomonadati</taxon>
        <taxon>Verrucomicrobiota</taxon>
        <taxon>Opitutia</taxon>
        <taxon>Opitutales</taxon>
        <taxon>Opitutaceae</taxon>
        <taxon>Synoicihabitans</taxon>
    </lineage>
</organism>
<sequence length="319" mass="35225">MSPFTKQKSAAVSAWGEVRLIQEIRRWLGTATPRSPAGIGDDCATLAGSMRDQLLTVDPVIYGEHFDDNVPAKGVGAKLFNRNISDIAAMGGRPRAAVIALALSDDVKITWLREFYRSLAAIARLHHVPIIGGDIAHQPAGITATMTLIGEATEKRVLTRQGAAAEDWIFTTGKLGGSRLGWHWKFTPRLLEGQWLVARPDVRSMMDVSDGVAKDIWSLTPRGCRPALNAAAIPVSRSARLAATTSQRTPLAHALTDGEDYELLFTVNGSTDPAEFITAWRQRFRSKLSCIGQMRRKRSRRRDDDEIDLDSYHGFEHLR</sequence>
<accession>A0AAF0I3S1</accession>
<dbReference type="NCBIfam" id="TIGR01379">
    <property type="entry name" value="thiL"/>
    <property type="match status" value="1"/>
</dbReference>
<proteinExistence type="inferred from homology"/>
<name>A0AAF0I3S1_9BACT</name>
<dbReference type="InterPro" id="IPR016188">
    <property type="entry name" value="PurM-like_N"/>
</dbReference>
<dbReference type="Gene3D" id="3.30.1330.10">
    <property type="entry name" value="PurM-like, N-terminal domain"/>
    <property type="match status" value="1"/>
</dbReference>
<protein>
    <recommendedName>
        <fullName evidence="2">Thiamine-monophosphate kinase</fullName>
        <shortName evidence="2">TMP kinase</shortName>
        <shortName evidence="2">Thiamine-phosphate kinase</shortName>
        <ecNumber evidence="2">2.7.4.16</ecNumber>
    </recommendedName>
</protein>
<evidence type="ECO:0000256" key="1">
    <source>
        <dbReference type="ARBA" id="ARBA00022977"/>
    </source>
</evidence>
<comment type="similarity">
    <text evidence="2">Belongs to the thiamine-monophosphate kinase family.</text>
</comment>
<feature type="binding site" evidence="2">
    <location>
        <position position="56"/>
    </location>
    <ligand>
        <name>Mg(2+)</name>
        <dbReference type="ChEBI" id="CHEBI:18420"/>
        <label>4</label>
    </ligand>
</feature>
<feature type="binding site" evidence="2">
    <location>
        <position position="86"/>
    </location>
    <ligand>
        <name>Mg(2+)</name>
        <dbReference type="ChEBI" id="CHEBI:18420"/>
        <label>2</label>
    </ligand>
</feature>
<feature type="binding site" evidence="2">
    <location>
        <position position="86"/>
    </location>
    <ligand>
        <name>Mg(2+)</name>
        <dbReference type="ChEBI" id="CHEBI:18420"/>
        <label>4</label>
    </ligand>
</feature>
<comment type="miscellaneous">
    <text evidence="2">Reaction mechanism of ThiL seems to utilize a direct, inline transfer of the gamma-phosphate of ATP to TMP rather than a phosphorylated enzyme intermediate.</text>
</comment>
<evidence type="ECO:0000313" key="4">
    <source>
        <dbReference type="EMBL" id="WED66090.1"/>
    </source>
</evidence>
<dbReference type="Proteomes" id="UP001218638">
    <property type="component" value="Chromosome"/>
</dbReference>
<dbReference type="PANTHER" id="PTHR30270:SF0">
    <property type="entry name" value="THIAMINE-MONOPHOSPHATE KINASE"/>
    <property type="match status" value="1"/>
</dbReference>
<keyword evidence="2 4" id="KW-0808">Transferase</keyword>
<feature type="binding site" evidence="2">
    <location>
        <position position="259"/>
    </location>
    <ligand>
        <name>substrate</name>
    </ligand>
</feature>
<feature type="binding site" evidence="2">
    <location>
        <position position="58"/>
    </location>
    <ligand>
        <name>Mg(2+)</name>
        <dbReference type="ChEBI" id="CHEBI:18420"/>
        <label>1</label>
    </ligand>
</feature>
<feature type="binding site" evidence="2">
    <location>
        <position position="65"/>
    </location>
    <ligand>
        <name>substrate</name>
    </ligand>
</feature>
<feature type="binding site" evidence="2">
    <location>
        <position position="134"/>
    </location>
    <ligand>
        <name>Mg(2+)</name>
        <dbReference type="ChEBI" id="CHEBI:18420"/>
        <label>1</label>
    </ligand>
</feature>
<feature type="binding site" evidence="2">
    <location>
        <position position="207"/>
    </location>
    <ligand>
        <name>Mg(2+)</name>
        <dbReference type="ChEBI" id="CHEBI:18420"/>
        <label>3</label>
    </ligand>
</feature>
<evidence type="ECO:0000256" key="2">
    <source>
        <dbReference type="HAMAP-Rule" id="MF_02128"/>
    </source>
</evidence>
<feature type="binding site" evidence="2">
    <location>
        <position position="42"/>
    </location>
    <ligand>
        <name>Mg(2+)</name>
        <dbReference type="ChEBI" id="CHEBI:18420"/>
        <label>3</label>
    </ligand>
</feature>
<comment type="caution">
    <text evidence="2">Lacks conserved residue(s) required for the propagation of feature annotation.</text>
</comment>
<feature type="domain" description="PurM-like N-terminal" evidence="3">
    <location>
        <begin position="40"/>
        <end position="151"/>
    </location>
</feature>
<dbReference type="GO" id="GO:0005524">
    <property type="term" value="F:ATP binding"/>
    <property type="evidence" value="ECO:0007669"/>
    <property type="project" value="UniProtKB-UniRule"/>
</dbReference>
<dbReference type="SUPFAM" id="SSF56042">
    <property type="entry name" value="PurM C-terminal domain-like"/>
    <property type="match status" value="1"/>
</dbReference>
<feature type="binding site" evidence="2">
    <location>
        <position position="160"/>
    </location>
    <ligand>
        <name>ATP</name>
        <dbReference type="ChEBI" id="CHEBI:30616"/>
    </ligand>
</feature>
<keyword evidence="1 2" id="KW-0784">Thiamine biosynthesis</keyword>
<feature type="binding site" evidence="2">
    <location>
        <position position="210"/>
    </location>
    <ligand>
        <name>Mg(2+)</name>
        <dbReference type="ChEBI" id="CHEBI:18420"/>
        <label>5</label>
    </ligand>
</feature>
<dbReference type="HAMAP" id="MF_02128">
    <property type="entry name" value="TMP_kinase"/>
    <property type="match status" value="1"/>
</dbReference>
<keyword evidence="2" id="KW-0479">Metal-binding</keyword>
<dbReference type="Pfam" id="PF00586">
    <property type="entry name" value="AIRS"/>
    <property type="match status" value="1"/>
</dbReference>
<dbReference type="InterPro" id="IPR006283">
    <property type="entry name" value="ThiL-like"/>
</dbReference>